<feature type="compositionally biased region" description="Basic residues" evidence="1">
    <location>
        <begin position="86"/>
        <end position="96"/>
    </location>
</feature>
<dbReference type="Proteomes" id="UP000050164">
    <property type="component" value="Unassembled WGS sequence"/>
</dbReference>
<accession>A0A655A2Q0</accession>
<feature type="compositionally biased region" description="Low complexity" evidence="1">
    <location>
        <begin position="29"/>
        <end position="45"/>
    </location>
</feature>
<evidence type="ECO:0000256" key="1">
    <source>
        <dbReference type="SAM" id="MobiDB-lite"/>
    </source>
</evidence>
<protein>
    <submittedName>
        <fullName evidence="2">Uncharacterized protein</fullName>
    </submittedName>
</protein>
<name>A0A655A2Q0_MYCTX</name>
<feature type="region of interest" description="Disordered" evidence="1">
    <location>
        <begin position="193"/>
        <end position="245"/>
    </location>
</feature>
<reference evidence="2 3" key="1">
    <citation type="submission" date="2015-03" db="EMBL/GenBank/DDBJ databases">
        <authorList>
            <consortium name="Pathogen Informatics"/>
        </authorList>
    </citation>
    <scope>NUCLEOTIDE SEQUENCE [LARGE SCALE GENOMIC DNA]</scope>
    <source>
        <strain evidence="2 3">Bir 185</strain>
    </source>
</reference>
<dbReference type="AlphaFoldDB" id="A0A655A2Q0"/>
<feature type="region of interest" description="Disordered" evidence="1">
    <location>
        <begin position="1"/>
        <end position="113"/>
    </location>
</feature>
<gene>
    <name evidence="2" type="ORF">ERS027659_02574</name>
</gene>
<feature type="compositionally biased region" description="Low complexity" evidence="1">
    <location>
        <begin position="194"/>
        <end position="215"/>
    </location>
</feature>
<organism evidence="2 3">
    <name type="scientific">Mycobacterium tuberculosis</name>
    <dbReference type="NCBI Taxonomy" id="1773"/>
    <lineage>
        <taxon>Bacteria</taxon>
        <taxon>Bacillati</taxon>
        <taxon>Actinomycetota</taxon>
        <taxon>Actinomycetes</taxon>
        <taxon>Mycobacteriales</taxon>
        <taxon>Mycobacteriaceae</taxon>
        <taxon>Mycobacterium</taxon>
        <taxon>Mycobacterium tuberculosis complex</taxon>
    </lineage>
</organism>
<proteinExistence type="predicted"/>
<evidence type="ECO:0000313" key="2">
    <source>
        <dbReference type="EMBL" id="CKS05589.1"/>
    </source>
</evidence>
<dbReference type="EMBL" id="CNFT01000632">
    <property type="protein sequence ID" value="CKS05589.1"/>
    <property type="molecule type" value="Genomic_DNA"/>
</dbReference>
<evidence type="ECO:0000313" key="3">
    <source>
        <dbReference type="Proteomes" id="UP000050164"/>
    </source>
</evidence>
<sequence>MTIAAESTIKSTVSASRRHIGWSRPRSGSLLSPATTSSRSAASSLKCRSNSGSPLSKVFSRRRRASSSDSARTKQISLPSTSSRRSNSRTRYRPRKPVAPVSRTVRSSGLGPGRLTAVASVSASMNRSSVRSLACTSVGLSPCTDTKRGSLVGRASRPNSWLKPLVDDACSNARTGRSAFRVVLIAAITRIAASESPPSSKNESSTPTRSSPSTRAKMPATVFSTGPAGARYPLVSPYSGAGNAR</sequence>